<dbReference type="Proteomes" id="UP001497457">
    <property type="component" value="Chromosome 31b"/>
</dbReference>
<accession>A0ABC9D8N5</accession>
<feature type="compositionally biased region" description="Low complexity" evidence="2">
    <location>
        <begin position="275"/>
        <end position="291"/>
    </location>
</feature>
<feature type="compositionally biased region" description="Low complexity" evidence="2">
    <location>
        <begin position="676"/>
        <end position="695"/>
    </location>
</feature>
<keyword evidence="1" id="KW-0863">Zinc-finger</keyword>
<evidence type="ECO:0000256" key="2">
    <source>
        <dbReference type="SAM" id="MobiDB-lite"/>
    </source>
</evidence>
<feature type="region of interest" description="Disordered" evidence="2">
    <location>
        <begin position="1"/>
        <end position="110"/>
    </location>
</feature>
<proteinExistence type="predicted"/>
<dbReference type="SUPFAM" id="SSF57756">
    <property type="entry name" value="Retrovirus zinc finger-like domains"/>
    <property type="match status" value="1"/>
</dbReference>
<evidence type="ECO:0000256" key="1">
    <source>
        <dbReference type="PROSITE-ProRule" id="PRU00047"/>
    </source>
</evidence>
<feature type="compositionally biased region" description="Low complexity" evidence="2">
    <location>
        <begin position="21"/>
        <end position="33"/>
    </location>
</feature>
<dbReference type="PANTHER" id="PTHR33087">
    <property type="entry name" value="OS07G0539200 PROTEIN"/>
    <property type="match status" value="1"/>
</dbReference>
<dbReference type="InterPro" id="IPR001878">
    <property type="entry name" value="Znf_CCHC"/>
</dbReference>
<dbReference type="GO" id="GO:0008270">
    <property type="term" value="F:zinc ion binding"/>
    <property type="evidence" value="ECO:0007669"/>
    <property type="project" value="UniProtKB-KW"/>
</dbReference>
<keyword evidence="5" id="KW-1185">Reference proteome</keyword>
<evidence type="ECO:0000259" key="3">
    <source>
        <dbReference type="PROSITE" id="PS50158"/>
    </source>
</evidence>
<protein>
    <recommendedName>
        <fullName evidence="3">CCHC-type domain-containing protein</fullName>
    </recommendedName>
</protein>
<dbReference type="InterPro" id="IPR036875">
    <property type="entry name" value="Znf_CCHC_sf"/>
</dbReference>
<dbReference type="AlphaFoldDB" id="A0ABC9D8N5"/>
<dbReference type="EMBL" id="OZ075141">
    <property type="protein sequence ID" value="CAL5033832.1"/>
    <property type="molecule type" value="Genomic_DNA"/>
</dbReference>
<evidence type="ECO:0000313" key="5">
    <source>
        <dbReference type="Proteomes" id="UP001497457"/>
    </source>
</evidence>
<dbReference type="Gene3D" id="4.10.60.10">
    <property type="entry name" value="Zinc finger, CCHC-type"/>
    <property type="match status" value="1"/>
</dbReference>
<dbReference type="InterPro" id="IPR053253">
    <property type="entry name" value="Sex_diff_modulator"/>
</dbReference>
<dbReference type="PROSITE" id="PS50158">
    <property type="entry name" value="ZF_CCHC"/>
    <property type="match status" value="1"/>
</dbReference>
<organism evidence="4 5">
    <name type="scientific">Urochloa decumbens</name>
    <dbReference type="NCBI Taxonomy" id="240449"/>
    <lineage>
        <taxon>Eukaryota</taxon>
        <taxon>Viridiplantae</taxon>
        <taxon>Streptophyta</taxon>
        <taxon>Embryophyta</taxon>
        <taxon>Tracheophyta</taxon>
        <taxon>Spermatophyta</taxon>
        <taxon>Magnoliopsida</taxon>
        <taxon>Liliopsida</taxon>
        <taxon>Poales</taxon>
        <taxon>Poaceae</taxon>
        <taxon>PACMAD clade</taxon>
        <taxon>Panicoideae</taxon>
        <taxon>Panicodae</taxon>
        <taxon>Paniceae</taxon>
        <taxon>Melinidinae</taxon>
        <taxon>Urochloa</taxon>
    </lineage>
</organism>
<reference evidence="4 5" key="2">
    <citation type="submission" date="2024-10" db="EMBL/GenBank/DDBJ databases">
        <authorList>
            <person name="Ryan C."/>
        </authorList>
    </citation>
    <scope>NUCLEOTIDE SEQUENCE [LARGE SCALE GENOMIC DNA]</scope>
</reference>
<keyword evidence="1" id="KW-0862">Zinc</keyword>
<evidence type="ECO:0000313" key="4">
    <source>
        <dbReference type="EMBL" id="CAL5033832.1"/>
    </source>
</evidence>
<feature type="compositionally biased region" description="Pro residues" evidence="2">
    <location>
        <begin position="83"/>
        <end position="101"/>
    </location>
</feature>
<feature type="compositionally biased region" description="Basic and acidic residues" evidence="2">
    <location>
        <begin position="651"/>
        <end position="661"/>
    </location>
</feature>
<feature type="region of interest" description="Disordered" evidence="2">
    <location>
        <begin position="606"/>
        <end position="706"/>
    </location>
</feature>
<dbReference type="PANTHER" id="PTHR33087:SF38">
    <property type="entry name" value="OS10G0201600 PROTEIN"/>
    <property type="match status" value="1"/>
</dbReference>
<keyword evidence="1" id="KW-0479">Metal-binding</keyword>
<name>A0ABC9D8N5_9POAL</name>
<feature type="compositionally biased region" description="Basic residues" evidence="2">
    <location>
        <begin position="637"/>
        <end position="647"/>
    </location>
</feature>
<feature type="domain" description="CCHC-type" evidence="3">
    <location>
        <begin position="168"/>
        <end position="184"/>
    </location>
</feature>
<feature type="compositionally biased region" description="Polar residues" evidence="2">
    <location>
        <begin position="1"/>
        <end position="13"/>
    </location>
</feature>
<sequence length="1007" mass="109185">MVGTSASRPSGGNTPEWLRYSGASSSSSSAASSLRMESPAGGSGASYRDVLKGKAPASSAEARPQRPRAGGSGFMADARRAHPPPPPPLRPTRHPPPPPPHPARRAGRWPEVDADGFTRVVRRRNWRRLERRPPPRREPRPVPADLVGLCFNCLQPDHMAACCRNPPRCLRCRREGHAARACKRPRSPALDHGTERLSRARGAPSGGPAHRNTMRTLLPHPPPRILRAQMGAMGNGSPAMSPPADSYTPPGSLAASTPSGSQGEHAGNAGPPVNGRSSTSSPGRSSRSSPSGGPPQPPEAEPRPEPDVPGAPHRRPRVEFCIIPWSASIEANEQALGSALVAMVAGTRPVVSPAQVELFMSEHFELGRDDVEVRLYRPDDFLLVFRRRTDADRVLHADPPASSAFRLTFRRWRWEARAVSEPMLFKVLLDMKGIPGHLWELDVAQRIVGSSCLIIQAAPDVESRRNMRTFTVAAWAAHPDLIPEEVVVIVPEKEAPFSPGNLFLRPEELIHSSKSTLRYRVSIEVREVQDWHERSESSSEDRGGRGRSDEDDSDHDDFPRAGNDGRSSKAWPRRHRFSPGNGPGGSTWPTAAGCDSALGWWGHAVAGNTEQTRPAKKTRSAVARSLRRAAPPPRRGQPPRRVWRPRSKLQSGKEKDQEKQKQSVGPSAVMAAQVTSPAEPSLAAAVSPSASPEASDTVGTKGSPVWPLGSMEAQVELVEEDMLPSRHEDSLERWDPMRQEFLACMQPDRVVPAGRVFGRILSVVGPRRSLGPSFESVTFPVAMPVVWEGPATACSTGMVEVDHVTGPAELAQDKCGQDNGEHAVPPSVLAHGEQAVEPARPADGVGSPVRVEPVPNDCQSWSPTTTRFVTTSRGGLPVANDNAPLSDADFADLCTRPLPETVILTSPPRRRPRRTLQESLLPRRSSRIAKKTRGRLSNPVVAAQNVLMRKLGILQPEAEPDVNAVQQYTDLLSNGMSVSDAEAIDTIFPEHVPVDGEVDDDEEPVEV</sequence>
<gene>
    <name evidence="4" type="ORF">URODEC1_LOCUS82834</name>
</gene>
<feature type="compositionally biased region" description="Basic and acidic residues" evidence="2">
    <location>
        <begin position="530"/>
        <end position="548"/>
    </location>
</feature>
<dbReference type="SMART" id="SM00343">
    <property type="entry name" value="ZnF_C2HC"/>
    <property type="match status" value="2"/>
</dbReference>
<feature type="region of interest" description="Disordered" evidence="2">
    <location>
        <begin position="178"/>
        <end position="314"/>
    </location>
</feature>
<reference evidence="5" key="1">
    <citation type="submission" date="2024-06" db="EMBL/GenBank/DDBJ databases">
        <authorList>
            <person name="Ryan C."/>
        </authorList>
    </citation>
    <scope>NUCLEOTIDE SEQUENCE [LARGE SCALE GENOMIC DNA]</scope>
</reference>
<feature type="region of interest" description="Disordered" evidence="2">
    <location>
        <begin position="530"/>
        <end position="591"/>
    </location>
</feature>